<organism evidence="2 3">
    <name type="scientific">Marasmius crinis-equi</name>
    <dbReference type="NCBI Taxonomy" id="585013"/>
    <lineage>
        <taxon>Eukaryota</taxon>
        <taxon>Fungi</taxon>
        <taxon>Dikarya</taxon>
        <taxon>Basidiomycota</taxon>
        <taxon>Agaricomycotina</taxon>
        <taxon>Agaricomycetes</taxon>
        <taxon>Agaricomycetidae</taxon>
        <taxon>Agaricales</taxon>
        <taxon>Marasmiineae</taxon>
        <taxon>Marasmiaceae</taxon>
        <taxon>Marasmius</taxon>
    </lineage>
</organism>
<accession>A0ABR3FCR5</accession>
<reference evidence="2 3" key="1">
    <citation type="submission" date="2024-02" db="EMBL/GenBank/DDBJ databases">
        <title>A draft genome for the cacao thread blight pathogen Marasmius crinis-equi.</title>
        <authorList>
            <person name="Cohen S.P."/>
            <person name="Baruah I.K."/>
            <person name="Amoako-Attah I."/>
            <person name="Bukari Y."/>
            <person name="Meinhardt L.W."/>
            <person name="Bailey B.A."/>
        </authorList>
    </citation>
    <scope>NUCLEOTIDE SEQUENCE [LARGE SCALE GENOMIC DNA]</scope>
    <source>
        <strain evidence="2 3">GH-76</strain>
    </source>
</reference>
<evidence type="ECO:0000313" key="3">
    <source>
        <dbReference type="Proteomes" id="UP001465976"/>
    </source>
</evidence>
<evidence type="ECO:0000313" key="2">
    <source>
        <dbReference type="EMBL" id="KAL0573056.1"/>
    </source>
</evidence>
<feature type="compositionally biased region" description="Low complexity" evidence="1">
    <location>
        <begin position="80"/>
        <end position="102"/>
    </location>
</feature>
<gene>
    <name evidence="2" type="ORF">V5O48_008915</name>
</gene>
<feature type="region of interest" description="Disordered" evidence="1">
    <location>
        <begin position="55"/>
        <end position="128"/>
    </location>
</feature>
<sequence length="374" mass="41532">MHFESALSLGLPPSPDNAPSTINIDRTCALISLENAAARGKYRLDERVQNEPEREIPRLHRIRNDPPLRNAKWNPRSKLTFSPFSSDSSSDESSPSTTSPCDSENKENVAPGFPAVYDGGDARDLHTQDVPNSISDFVESLRKSYGQETSYAHSSQQKSTTTNDLYPPSFPAHEQSLYWSFAPHTSIWRKEPLAELDPSTLPVQQRVVQRPAPAPAPSYETRFTNQVHPNAAPNLAPVNAYSFPDIPDIPELFPSYQNGPTAGYVAQPPIATAPSPPLQYNSDLGMASFVTATYPSEYVELHHRRIYPSSTSPDWCVGETIEYVPRRQLYPDEVVKPVIAFSTLEVAAPRPVGVNRYKDTQKWLQKLASDLAAD</sequence>
<keyword evidence="3" id="KW-1185">Reference proteome</keyword>
<name>A0ABR3FCR5_9AGAR</name>
<feature type="region of interest" description="Disordered" evidence="1">
    <location>
        <begin position="1"/>
        <end position="20"/>
    </location>
</feature>
<protein>
    <submittedName>
        <fullName evidence="2">Uncharacterized protein</fullName>
    </submittedName>
</protein>
<comment type="caution">
    <text evidence="2">The sequence shown here is derived from an EMBL/GenBank/DDBJ whole genome shotgun (WGS) entry which is preliminary data.</text>
</comment>
<proteinExistence type="predicted"/>
<evidence type="ECO:0000256" key="1">
    <source>
        <dbReference type="SAM" id="MobiDB-lite"/>
    </source>
</evidence>
<dbReference type="EMBL" id="JBAHYK010000551">
    <property type="protein sequence ID" value="KAL0573056.1"/>
    <property type="molecule type" value="Genomic_DNA"/>
</dbReference>
<feature type="compositionally biased region" description="Basic and acidic residues" evidence="1">
    <location>
        <begin position="55"/>
        <end position="66"/>
    </location>
</feature>
<dbReference type="Proteomes" id="UP001465976">
    <property type="component" value="Unassembled WGS sequence"/>
</dbReference>